<organism evidence="1 2">
    <name type="scientific">Bradyrhizobium uaiense</name>
    <dbReference type="NCBI Taxonomy" id="2594946"/>
    <lineage>
        <taxon>Bacteria</taxon>
        <taxon>Pseudomonadati</taxon>
        <taxon>Pseudomonadota</taxon>
        <taxon>Alphaproteobacteria</taxon>
        <taxon>Hyphomicrobiales</taxon>
        <taxon>Nitrobacteraceae</taxon>
        <taxon>Bradyrhizobium</taxon>
    </lineage>
</organism>
<comment type="caution">
    <text evidence="1">The sequence shown here is derived from an EMBL/GenBank/DDBJ whole genome shotgun (WGS) entry which is preliminary data.</text>
</comment>
<evidence type="ECO:0000313" key="1">
    <source>
        <dbReference type="EMBL" id="NEU97908.1"/>
    </source>
</evidence>
<dbReference type="AlphaFoldDB" id="A0A6P1BHM5"/>
<dbReference type="EMBL" id="VKHP01000073">
    <property type="protein sequence ID" value="NEU97908.1"/>
    <property type="molecule type" value="Genomic_DNA"/>
</dbReference>
<accession>A0A6P1BHM5</accession>
<dbReference type="InterPro" id="IPR021804">
    <property type="entry name" value="DUF3375"/>
</dbReference>
<proteinExistence type="predicted"/>
<keyword evidence="2" id="KW-1185">Reference proteome</keyword>
<dbReference type="RefSeq" id="WP_163155729.1">
    <property type="nucleotide sequence ID" value="NZ_VKHP01000073.1"/>
</dbReference>
<name>A0A6P1BHM5_9BRAD</name>
<evidence type="ECO:0000313" key="2">
    <source>
        <dbReference type="Proteomes" id="UP000468531"/>
    </source>
</evidence>
<sequence length="577" mass="65352">MPELLETLKTIDFLYGNSAVLRIFSSPRFPIAAALARICFINPEVSEATEDQLCATLEQLLVAARELDLSQDGEVRLQDDPKHYLEQWSTLRGAHWFSVHIDRSGLKFYRLTSFGREAHTLLASIEAGRSVSTESRLKRFVDLANDLAARTSGIPDRRIRDLKDQISRAEKEIVAIERTGQVEPLPEREIIAGFEELLCIHGAIGADLDQVRELVARHRSATQDIVMTSDAPKGQLLDLVFSEEDKVRDTDEFASLDAFRQLLTDDQLRSATRRKVEELKSHPAIYKRFIAAGKMPTRFDGAVESFFDRSRRIDSEFTGYYEQLRGIVVREDIDEMRAVSRTHRKLGKRFIELRDRISPSPRDRRLQGLGIVLPGTAFKPHPTADIRFPFNLAKRAKVAPSIDGVEDESDAEAFKREMKRQSYVAHEQLKLRIALARIKSGLGQVQLSQVLQLFPLRFGLFELNAFIELAVQHLPSRFDLNLMAITRLIDEYEDPVGQRTCTFFDPIFLNEGEPGQGIEEISCRLPDDSLIDNDIWSKLAEDSVKTHVQWLIGHANPSQSLHNGVDPLGESNTNVQG</sequence>
<dbReference type="Proteomes" id="UP000468531">
    <property type="component" value="Unassembled WGS sequence"/>
</dbReference>
<gene>
    <name evidence="1" type="ORF">FNJ47_19250</name>
</gene>
<protein>
    <submittedName>
        <fullName evidence="1">DUF3375 family protein</fullName>
    </submittedName>
</protein>
<reference evidence="1 2" key="1">
    <citation type="journal article" date="2020" name="Arch. Microbiol.">
        <title>Bradyrhizobium uaiense sp. nov., a new highly efficient cowpea symbiont.</title>
        <authorList>
            <person name="Cabral Michel D."/>
            <person name="Azarias Guimaraes A."/>
            <person name="Martins da Costa E."/>
            <person name="Soares de Carvalho T."/>
            <person name="Balsanelli E."/>
            <person name="Willems A."/>
            <person name="Maltempi de Souza E."/>
            <person name="de Souza Moreira F.M."/>
        </authorList>
    </citation>
    <scope>NUCLEOTIDE SEQUENCE [LARGE SCALE GENOMIC DNA]</scope>
    <source>
        <strain evidence="1 2">UFLA 03-164</strain>
    </source>
</reference>
<dbReference type="Pfam" id="PF11855">
    <property type="entry name" value="DUF3375"/>
    <property type="match status" value="1"/>
</dbReference>